<dbReference type="EMBL" id="QJHK01000001">
    <property type="protein sequence ID" value="PXY42826.1"/>
    <property type="molecule type" value="Genomic_DNA"/>
</dbReference>
<keyword evidence="2" id="KW-1185">Reference proteome</keyword>
<accession>A0A2V4BUX6</accession>
<evidence type="ECO:0000313" key="2">
    <source>
        <dbReference type="Proteomes" id="UP000247903"/>
    </source>
</evidence>
<evidence type="ECO:0000313" key="1">
    <source>
        <dbReference type="EMBL" id="PXY42826.1"/>
    </source>
</evidence>
<gene>
    <name evidence="1" type="ORF">DMB65_02075</name>
</gene>
<reference evidence="1 2" key="1">
    <citation type="submission" date="2018-05" db="EMBL/GenBank/DDBJ databases">
        <title>Flavobacterium sp. strain IMCC34759, incomplete genome.</title>
        <authorList>
            <person name="Joung Y."/>
            <person name="Cho J."/>
        </authorList>
    </citation>
    <scope>NUCLEOTIDE SEQUENCE [LARGE SCALE GENOMIC DNA]</scope>
    <source>
        <strain evidence="1 2">IMCC34759</strain>
    </source>
</reference>
<dbReference type="AlphaFoldDB" id="A0A2V4BUX6"/>
<proteinExistence type="predicted"/>
<dbReference type="Proteomes" id="UP000247903">
    <property type="component" value="Unassembled WGS sequence"/>
</dbReference>
<dbReference type="OrthoDB" id="1335319at2"/>
<organism evidence="1 2">
    <name type="scientific">Flavobacterium cheongpyeongense</name>
    <dbReference type="NCBI Taxonomy" id="2212651"/>
    <lineage>
        <taxon>Bacteria</taxon>
        <taxon>Pseudomonadati</taxon>
        <taxon>Bacteroidota</taxon>
        <taxon>Flavobacteriia</taxon>
        <taxon>Flavobacteriales</taxon>
        <taxon>Flavobacteriaceae</taxon>
        <taxon>Flavobacterium</taxon>
    </lineage>
</organism>
<comment type="caution">
    <text evidence="1">The sequence shown here is derived from an EMBL/GenBank/DDBJ whole genome shotgun (WGS) entry which is preliminary data.</text>
</comment>
<evidence type="ECO:0008006" key="3">
    <source>
        <dbReference type="Google" id="ProtNLM"/>
    </source>
</evidence>
<protein>
    <recommendedName>
        <fullName evidence="3">Outer membrane protein beta-barrel domain-containing protein</fullName>
    </recommendedName>
</protein>
<name>A0A2V4BUX6_9FLAO</name>
<dbReference type="RefSeq" id="WP_110305001.1">
    <property type="nucleotide sequence ID" value="NZ_QJHK01000001.1"/>
</dbReference>
<sequence>MIKNYSLLILLLVSINLFSQEIYFNTGKNYTNYRYKNADGQQSNDLQIGTGNFYEVGFTKPLGIKKVSYEFGLSFNEYNAIGSSSDNSYRWDTQYLGIHGGLSYSLLTNKNKPKKDFDILLGAGLNASTIVYGKQELNGIYYDLMNQKEFSGILLQPSVGLVAKYAFSSVGSLSLGYNFCQSINITNNSDEKLTFRTNQIKLGFNFNID</sequence>